<dbReference type="STRING" id="23.BEL05_00310"/>
<dbReference type="Proteomes" id="UP000095230">
    <property type="component" value="Unassembled WGS sequence"/>
</dbReference>
<dbReference type="Gene3D" id="1.25.40.80">
    <property type="match status" value="1"/>
</dbReference>
<dbReference type="GO" id="GO:0000719">
    <property type="term" value="P:photoreactive repair"/>
    <property type="evidence" value="ECO:0007669"/>
    <property type="project" value="UniProtKB-ARBA"/>
</dbReference>
<keyword evidence="5 12" id="KW-0285">Flavoprotein</keyword>
<comment type="catalytic activity">
    <reaction evidence="9">
        <text>cyclobutadipyrimidine (in DNA) = 2 pyrimidine residues (in DNA).</text>
        <dbReference type="EC" id="4.1.99.3"/>
    </reaction>
</comment>
<dbReference type="InterPro" id="IPR014729">
    <property type="entry name" value="Rossmann-like_a/b/a_fold"/>
</dbReference>
<keyword evidence="7 14" id="KW-0157">Chromophore</keyword>
<evidence type="ECO:0000256" key="10">
    <source>
        <dbReference type="ARBA" id="ARBA00059220"/>
    </source>
</evidence>
<dbReference type="Pfam" id="PF03441">
    <property type="entry name" value="FAD_binding_7"/>
    <property type="match status" value="1"/>
</dbReference>
<feature type="binding site" evidence="12">
    <location>
        <position position="217"/>
    </location>
    <ligand>
        <name>FAD</name>
        <dbReference type="ChEBI" id="CHEBI:57692"/>
    </ligand>
</feature>
<dbReference type="SUPFAM" id="SSF52425">
    <property type="entry name" value="Cryptochrome/photolyase, N-terminal domain"/>
    <property type="match status" value="1"/>
</dbReference>
<accession>A0A1E5IT19</accession>
<evidence type="ECO:0000256" key="13">
    <source>
        <dbReference type="PIRSR" id="PIRSR602081-2"/>
    </source>
</evidence>
<dbReference type="GO" id="GO:0009416">
    <property type="term" value="P:response to light stimulus"/>
    <property type="evidence" value="ECO:0007669"/>
    <property type="project" value="TreeGrafter"/>
</dbReference>
<dbReference type="PROSITE" id="PS00394">
    <property type="entry name" value="DNA_PHOTOLYASES_1_1"/>
    <property type="match status" value="1"/>
</dbReference>
<evidence type="ECO:0000256" key="2">
    <source>
        <dbReference type="ARBA" id="ARBA00005862"/>
    </source>
</evidence>
<reference evidence="16 17" key="1">
    <citation type="submission" date="2016-07" db="EMBL/GenBank/DDBJ databases">
        <title>Whole-genome of two Shewanella species isolated from a digestive organ of sea cucumber Apostichopus japonicus Selenka 1867.</title>
        <authorList>
            <person name="Hong H.-H."/>
            <person name="Choi H."/>
            <person name="Cheon S."/>
            <person name="Oh J.-S."/>
            <person name="Lee H.-G."/>
            <person name="Park C."/>
        </authorList>
    </citation>
    <scope>NUCLEOTIDE SEQUENCE [LARGE SCALE GENOMIC DNA]</scope>
    <source>
        <strain evidence="16 17">CSB03KR</strain>
    </source>
</reference>
<feature type="binding site" evidence="12">
    <location>
        <begin position="369"/>
        <end position="371"/>
    </location>
    <ligand>
        <name>FAD</name>
        <dbReference type="ChEBI" id="CHEBI:57692"/>
    </ligand>
</feature>
<evidence type="ECO:0000256" key="5">
    <source>
        <dbReference type="ARBA" id="ARBA00022630"/>
    </source>
</evidence>
<dbReference type="EMBL" id="MCBT01000037">
    <property type="protein sequence ID" value="OEG73709.1"/>
    <property type="molecule type" value="Genomic_DNA"/>
</dbReference>
<dbReference type="Gene3D" id="1.10.579.10">
    <property type="entry name" value="DNA Cyclobutane Dipyrimidine Photolyase, subunit A, domain 3"/>
    <property type="match status" value="1"/>
</dbReference>
<dbReference type="OrthoDB" id="9772484at2"/>
<keyword evidence="16" id="KW-0456">Lyase</keyword>
<dbReference type="InterPro" id="IPR018394">
    <property type="entry name" value="DNA_photolyase_1_CS_C"/>
</dbReference>
<feature type="site" description="Electron transfer via tryptophanyl radical" evidence="13">
    <location>
        <position position="379"/>
    </location>
</feature>
<name>A0A1E5IT19_SHECO</name>
<dbReference type="InterPro" id="IPR002081">
    <property type="entry name" value="Cryptochrome/DNA_photolyase_1"/>
</dbReference>
<evidence type="ECO:0000256" key="9">
    <source>
        <dbReference type="ARBA" id="ARBA00033999"/>
    </source>
</evidence>
<dbReference type="PRINTS" id="PR00147">
    <property type="entry name" value="DNAPHOTLYASE"/>
</dbReference>
<comment type="cofactor">
    <cofactor evidence="12">
        <name>FAD</name>
        <dbReference type="ChEBI" id="CHEBI:57692"/>
    </cofactor>
    <text evidence="12">Binds 1 FAD per subunit.</text>
</comment>
<dbReference type="FunFam" id="1.10.579.10:FF:000003">
    <property type="entry name" value="Deoxyribodipyrimidine photo-lyase"/>
    <property type="match status" value="1"/>
</dbReference>
<comment type="cofactor">
    <cofactor evidence="1">
        <name>(6R)-5,10-methylene-5,6,7,8-tetrahydrofolate</name>
        <dbReference type="ChEBI" id="CHEBI:15636"/>
    </cofactor>
</comment>
<dbReference type="GO" id="GO:0003677">
    <property type="term" value="F:DNA binding"/>
    <property type="evidence" value="ECO:0007669"/>
    <property type="project" value="TreeGrafter"/>
</dbReference>
<dbReference type="InterPro" id="IPR036155">
    <property type="entry name" value="Crypto/Photolyase_N_sf"/>
</dbReference>
<feature type="domain" description="Photolyase/cryptochrome alpha/beta" evidence="15">
    <location>
        <begin position="1"/>
        <end position="129"/>
    </location>
</feature>
<feature type="binding site" evidence="12">
    <location>
        <begin position="271"/>
        <end position="278"/>
    </location>
    <ligand>
        <name>FAD</name>
        <dbReference type="ChEBI" id="CHEBI:57692"/>
    </ligand>
</feature>
<organism evidence="16 17">
    <name type="scientific">Shewanella colwelliana</name>
    <name type="common">Alteromonas colwelliana</name>
    <dbReference type="NCBI Taxonomy" id="23"/>
    <lineage>
        <taxon>Bacteria</taxon>
        <taxon>Pseudomonadati</taxon>
        <taxon>Pseudomonadota</taxon>
        <taxon>Gammaproteobacteria</taxon>
        <taxon>Alteromonadales</taxon>
        <taxon>Shewanellaceae</taxon>
        <taxon>Shewanella</taxon>
    </lineage>
</organism>
<proteinExistence type="inferred from homology"/>
<sequence length="464" mass="53032">MSGVYWIRRDLRTHDNPALSAAVAQGVNTAVFISTPLQWQQHNLAPIKADFIARHLLLLSQQLAAMGIELVHLHAQAFGDQNTVLTKFCQQRGYSQIYANSEPELDEINRDERLGQSGLSLNIFHCDTIIPPGNVLNKQGEMFKVFTPFKNAWLQRLRQTGVAYQALPDIEPARTIETASQCVTFDYPLVDSTAWPLADVVMAQVFPRFIQTKLERYGAQRDIPSIKGTSGLSPYLAIGAISPRWLALQLIQQVPEILEDQQHLAFSWLNELIWRDFYKHLLFHYPSLIKGDSFQPKYQGAKWIGSEQDFNAWCQAKTGYPLVDAAMRQLLQTGWMHNRLRMVVASFLTKHLLVNWRLGEQFFMSHLIDGDFSANNGGWQWAASTGCDAQPYFRIFNPITQSQKFDPNGKFIRKYVPELANIPDKHIHFPHEYIAQQGIDVGYCLPIVEHKQARLRALAFYKAY</sequence>
<dbReference type="GO" id="GO:0071949">
    <property type="term" value="F:FAD binding"/>
    <property type="evidence" value="ECO:0007669"/>
    <property type="project" value="TreeGrafter"/>
</dbReference>
<dbReference type="Pfam" id="PF00875">
    <property type="entry name" value="DNA_photolyase"/>
    <property type="match status" value="1"/>
</dbReference>
<comment type="similarity">
    <text evidence="2">Belongs to the DNA photolyase class-1 family.</text>
</comment>
<dbReference type="AlphaFoldDB" id="A0A1E5IT19"/>
<evidence type="ECO:0000256" key="1">
    <source>
        <dbReference type="ARBA" id="ARBA00001932"/>
    </source>
</evidence>
<evidence type="ECO:0000256" key="14">
    <source>
        <dbReference type="RuleBase" id="RU004182"/>
    </source>
</evidence>
<comment type="function">
    <text evidence="10">Involved in repair of UV radiation-induced DNA damage. Catalyzes the light-dependent monomerization (300-600 nm) of cyclobutyl pyrimidine dimers (in cis-syn configuration), which are formed between adjacent bases on the same DNA strand upon exposure to ultraviolet radiation.</text>
</comment>
<evidence type="ECO:0000256" key="4">
    <source>
        <dbReference type="ARBA" id="ARBA00014046"/>
    </source>
</evidence>
<comment type="similarity">
    <text evidence="14">Belongs to the DNA photolyase family.</text>
</comment>
<dbReference type="InterPro" id="IPR036134">
    <property type="entry name" value="Crypto/Photolyase_FAD-like_sf"/>
</dbReference>
<dbReference type="Gene3D" id="3.40.50.620">
    <property type="entry name" value="HUPs"/>
    <property type="match status" value="1"/>
</dbReference>
<evidence type="ECO:0000259" key="15">
    <source>
        <dbReference type="PROSITE" id="PS51645"/>
    </source>
</evidence>
<dbReference type="RefSeq" id="WP_069671292.1">
    <property type="nucleotide sequence ID" value="NZ_MCBT01000037.1"/>
</dbReference>
<evidence type="ECO:0000256" key="6">
    <source>
        <dbReference type="ARBA" id="ARBA00022827"/>
    </source>
</evidence>
<dbReference type="NCBIfam" id="NF007955">
    <property type="entry name" value="PRK10674.1"/>
    <property type="match status" value="1"/>
</dbReference>
<evidence type="ECO:0000256" key="11">
    <source>
        <dbReference type="ARBA" id="ARBA00083107"/>
    </source>
</evidence>
<evidence type="ECO:0000256" key="8">
    <source>
        <dbReference type="ARBA" id="ARBA00031671"/>
    </source>
</evidence>
<dbReference type="GO" id="GO:0003904">
    <property type="term" value="F:deoxyribodipyrimidine photo-lyase activity"/>
    <property type="evidence" value="ECO:0007669"/>
    <property type="project" value="UniProtKB-EC"/>
</dbReference>
<dbReference type="InterPro" id="IPR006050">
    <property type="entry name" value="DNA_photolyase_N"/>
</dbReference>
<dbReference type="InterPro" id="IPR005101">
    <property type="entry name" value="Cryptochr/Photolyase_FAD-bd"/>
</dbReference>
<evidence type="ECO:0000313" key="16">
    <source>
        <dbReference type="EMBL" id="OEG73709.1"/>
    </source>
</evidence>
<feature type="binding site" evidence="12">
    <location>
        <position position="268"/>
    </location>
    <ligand>
        <name>FAD</name>
        <dbReference type="ChEBI" id="CHEBI:57692"/>
    </ligand>
</feature>
<dbReference type="EC" id="4.1.99.3" evidence="3"/>
<evidence type="ECO:0000256" key="12">
    <source>
        <dbReference type="PIRSR" id="PIRSR602081-1"/>
    </source>
</evidence>
<dbReference type="PANTHER" id="PTHR11455:SF9">
    <property type="entry name" value="CRYPTOCHROME CIRCADIAN CLOCK 5 ISOFORM X1"/>
    <property type="match status" value="1"/>
</dbReference>
<evidence type="ECO:0000256" key="7">
    <source>
        <dbReference type="ARBA" id="ARBA00022991"/>
    </source>
</evidence>
<protein>
    <recommendedName>
        <fullName evidence="4">Deoxyribodipyrimidine photo-lyase</fullName>
        <ecNumber evidence="3">4.1.99.3</ecNumber>
    </recommendedName>
    <alternativeName>
        <fullName evidence="8">DNA photolyase</fullName>
    </alternativeName>
    <alternativeName>
        <fullName evidence="11">Photoreactivating enzyme</fullName>
    </alternativeName>
</protein>
<dbReference type="PROSITE" id="PS00691">
    <property type="entry name" value="DNA_PHOTOLYASES_1_2"/>
    <property type="match status" value="1"/>
</dbReference>
<evidence type="ECO:0000256" key="3">
    <source>
        <dbReference type="ARBA" id="ARBA00013149"/>
    </source>
</evidence>
<gene>
    <name evidence="16" type="ORF">BEL05_00310</name>
</gene>
<feature type="binding site" evidence="12">
    <location>
        <begin position="229"/>
        <end position="233"/>
    </location>
    <ligand>
        <name>FAD</name>
        <dbReference type="ChEBI" id="CHEBI:57692"/>
    </ligand>
</feature>
<dbReference type="SUPFAM" id="SSF48173">
    <property type="entry name" value="Cryptochrome/photolyase FAD-binding domain"/>
    <property type="match status" value="1"/>
</dbReference>
<dbReference type="PANTHER" id="PTHR11455">
    <property type="entry name" value="CRYPTOCHROME"/>
    <property type="match status" value="1"/>
</dbReference>
<dbReference type="PROSITE" id="PS51645">
    <property type="entry name" value="PHR_CRY_ALPHA_BETA"/>
    <property type="match status" value="1"/>
</dbReference>
<feature type="site" description="Electron transfer via tryptophanyl radical" evidence="13">
    <location>
        <position position="356"/>
    </location>
</feature>
<comment type="caution">
    <text evidence="16">The sequence shown here is derived from an EMBL/GenBank/DDBJ whole genome shotgun (WGS) entry which is preliminary data.</text>
</comment>
<evidence type="ECO:0000313" key="17">
    <source>
        <dbReference type="Proteomes" id="UP000095230"/>
    </source>
</evidence>
<feature type="site" description="Electron transfer via tryptophanyl radical" evidence="13">
    <location>
        <position position="303"/>
    </location>
</feature>
<keyword evidence="6 12" id="KW-0274">FAD</keyword>